<dbReference type="PANTHER" id="PTHR44051:SF21">
    <property type="entry name" value="GLUTATHIONE S-TRANSFERASE FAMILY PROTEIN"/>
    <property type="match status" value="1"/>
</dbReference>
<dbReference type="SFLD" id="SFLDG01150">
    <property type="entry name" value="Main.1:_Beta-like"/>
    <property type="match status" value="1"/>
</dbReference>
<dbReference type="InterPro" id="IPR036249">
    <property type="entry name" value="Thioredoxin-like_sf"/>
</dbReference>
<reference evidence="3" key="1">
    <citation type="submission" date="2018-05" db="EMBL/GenBank/DDBJ databases">
        <authorList>
            <person name="Lanie J.A."/>
            <person name="Ng W.-L."/>
            <person name="Kazmierczak K.M."/>
            <person name="Andrzejewski T.M."/>
            <person name="Davidsen T.M."/>
            <person name="Wayne K.J."/>
            <person name="Tettelin H."/>
            <person name="Glass J.I."/>
            <person name="Rusch D."/>
            <person name="Podicherti R."/>
            <person name="Tsui H.-C.T."/>
            <person name="Winkler M.E."/>
        </authorList>
    </citation>
    <scope>NUCLEOTIDE SEQUENCE</scope>
</reference>
<accession>A0A381PF02</accession>
<feature type="domain" description="GST N-terminal" evidence="1">
    <location>
        <begin position="1"/>
        <end position="67"/>
    </location>
</feature>
<dbReference type="EMBL" id="UINC01000962">
    <property type="protein sequence ID" value="SUZ65575.1"/>
    <property type="molecule type" value="Genomic_DNA"/>
</dbReference>
<dbReference type="Pfam" id="PF00043">
    <property type="entry name" value="GST_C"/>
    <property type="match status" value="1"/>
</dbReference>
<dbReference type="CDD" id="cd03046">
    <property type="entry name" value="GST_N_GTT1_like"/>
    <property type="match status" value="1"/>
</dbReference>
<dbReference type="PROSITE" id="PS50405">
    <property type="entry name" value="GST_CTER"/>
    <property type="match status" value="1"/>
</dbReference>
<protein>
    <recommendedName>
        <fullName evidence="4">GST N-terminal domain-containing protein</fullName>
    </recommendedName>
</protein>
<dbReference type="InterPro" id="IPR010987">
    <property type="entry name" value="Glutathione-S-Trfase_C-like"/>
</dbReference>
<dbReference type="InterPro" id="IPR004045">
    <property type="entry name" value="Glutathione_S-Trfase_N"/>
</dbReference>
<dbReference type="InterPro" id="IPR040079">
    <property type="entry name" value="Glutathione_S-Trfase"/>
</dbReference>
<evidence type="ECO:0000259" key="1">
    <source>
        <dbReference type="PROSITE" id="PS50404"/>
    </source>
</evidence>
<dbReference type="PANTHER" id="PTHR44051">
    <property type="entry name" value="GLUTATHIONE S-TRANSFERASE-RELATED"/>
    <property type="match status" value="1"/>
</dbReference>
<dbReference type="InterPro" id="IPR004046">
    <property type="entry name" value="GST_C"/>
</dbReference>
<dbReference type="AlphaFoldDB" id="A0A381PF02"/>
<dbReference type="SUPFAM" id="SSF52833">
    <property type="entry name" value="Thioredoxin-like"/>
    <property type="match status" value="1"/>
</dbReference>
<gene>
    <name evidence="3" type="ORF">METZ01_LOCUS18429</name>
</gene>
<dbReference type="PROSITE" id="PS50404">
    <property type="entry name" value="GST_NTER"/>
    <property type="match status" value="1"/>
</dbReference>
<evidence type="ECO:0008006" key="4">
    <source>
        <dbReference type="Google" id="ProtNLM"/>
    </source>
</evidence>
<organism evidence="3">
    <name type="scientific">marine metagenome</name>
    <dbReference type="NCBI Taxonomy" id="408172"/>
    <lineage>
        <taxon>unclassified sequences</taxon>
        <taxon>metagenomes</taxon>
        <taxon>ecological metagenomes</taxon>
    </lineage>
</organism>
<evidence type="ECO:0000313" key="3">
    <source>
        <dbReference type="EMBL" id="SUZ65575.1"/>
    </source>
</evidence>
<dbReference type="Gene3D" id="1.20.1050.130">
    <property type="match status" value="1"/>
</dbReference>
<dbReference type="SUPFAM" id="SSF47616">
    <property type="entry name" value="GST C-terminal domain-like"/>
    <property type="match status" value="1"/>
</dbReference>
<evidence type="ECO:0000259" key="2">
    <source>
        <dbReference type="PROSITE" id="PS50405"/>
    </source>
</evidence>
<dbReference type="InterPro" id="IPR036282">
    <property type="entry name" value="Glutathione-S-Trfase_C_sf"/>
</dbReference>
<dbReference type="Pfam" id="PF13409">
    <property type="entry name" value="GST_N_2"/>
    <property type="match status" value="1"/>
</dbReference>
<proteinExistence type="predicted"/>
<sequence>MRPLWTLEEMGLEYELIVMEFPPRATYEGYLGINPLGTVPTMIDGEVTMTESAGISQYLVDRYGPTDLGLNPSDEDYGIYLNWLHRSDATLTFPQTLVLRYTRLEPEERRIPQVAEDYQRWFLSRLRCVEETLSDRKYLCAGRFTIADVCIGYALVLAESLGLSASFKPNTERYYSMLKERPAFKRAAGL</sequence>
<name>A0A381PF02_9ZZZZ</name>
<dbReference type="SFLD" id="SFLDS00019">
    <property type="entry name" value="Glutathione_Transferase_(cytos"/>
    <property type="match status" value="1"/>
</dbReference>
<feature type="domain" description="GST C-terminal" evidence="2">
    <location>
        <begin position="73"/>
        <end position="190"/>
    </location>
</feature>
<dbReference type="SFLD" id="SFLDG00358">
    <property type="entry name" value="Main_(cytGST)"/>
    <property type="match status" value="1"/>
</dbReference>